<accession>A0ABD2PGX4</accession>
<dbReference type="Proteomes" id="UP001516400">
    <property type="component" value="Unassembled WGS sequence"/>
</dbReference>
<dbReference type="AlphaFoldDB" id="A0ABD2PGX4"/>
<proteinExistence type="predicted"/>
<name>A0ABD2PGX4_9CUCU</name>
<gene>
    <name evidence="1" type="ORF">HHI36_023309</name>
</gene>
<keyword evidence="2" id="KW-1185">Reference proteome</keyword>
<protein>
    <recommendedName>
        <fullName evidence="3">Reverse transcriptase</fullName>
    </recommendedName>
</protein>
<evidence type="ECO:0000313" key="2">
    <source>
        <dbReference type="Proteomes" id="UP001516400"/>
    </source>
</evidence>
<reference evidence="1 2" key="1">
    <citation type="journal article" date="2021" name="BMC Biol.">
        <title>Horizontally acquired antibacterial genes associated with adaptive radiation of ladybird beetles.</title>
        <authorList>
            <person name="Li H.S."/>
            <person name="Tang X.F."/>
            <person name="Huang Y.H."/>
            <person name="Xu Z.Y."/>
            <person name="Chen M.L."/>
            <person name="Du X.Y."/>
            <person name="Qiu B.Y."/>
            <person name="Chen P.T."/>
            <person name="Zhang W."/>
            <person name="Slipinski A."/>
            <person name="Escalona H.E."/>
            <person name="Waterhouse R.M."/>
            <person name="Zwick A."/>
            <person name="Pang H."/>
        </authorList>
    </citation>
    <scope>NUCLEOTIDE SEQUENCE [LARGE SCALE GENOMIC DNA]</scope>
    <source>
        <strain evidence="1">SYSU2018</strain>
    </source>
</reference>
<sequence length="142" mass="15918">MMSIDFNKYFSSIASNLCEHLPSQPTCVDEMQRAFGVTESKVISTVRKLKKKLFQWFQQGCYPDIRVPGLSVGLVGYADDVNALVASRNVEDAVVGACRIMDVVNDWCVANRLIFNVQKTESIRFAGAPPRVWLDKIDNNSL</sequence>
<dbReference type="EMBL" id="JABFTP020000186">
    <property type="protein sequence ID" value="KAL3289926.1"/>
    <property type="molecule type" value="Genomic_DNA"/>
</dbReference>
<evidence type="ECO:0000313" key="1">
    <source>
        <dbReference type="EMBL" id="KAL3289926.1"/>
    </source>
</evidence>
<comment type="caution">
    <text evidence="1">The sequence shown here is derived from an EMBL/GenBank/DDBJ whole genome shotgun (WGS) entry which is preliminary data.</text>
</comment>
<organism evidence="1 2">
    <name type="scientific">Cryptolaemus montrouzieri</name>
    <dbReference type="NCBI Taxonomy" id="559131"/>
    <lineage>
        <taxon>Eukaryota</taxon>
        <taxon>Metazoa</taxon>
        <taxon>Ecdysozoa</taxon>
        <taxon>Arthropoda</taxon>
        <taxon>Hexapoda</taxon>
        <taxon>Insecta</taxon>
        <taxon>Pterygota</taxon>
        <taxon>Neoptera</taxon>
        <taxon>Endopterygota</taxon>
        <taxon>Coleoptera</taxon>
        <taxon>Polyphaga</taxon>
        <taxon>Cucujiformia</taxon>
        <taxon>Coccinelloidea</taxon>
        <taxon>Coccinellidae</taxon>
        <taxon>Scymninae</taxon>
        <taxon>Scymnini</taxon>
        <taxon>Cryptolaemus</taxon>
    </lineage>
</organism>
<evidence type="ECO:0008006" key="3">
    <source>
        <dbReference type="Google" id="ProtNLM"/>
    </source>
</evidence>